<feature type="transmembrane region" description="Helical" evidence="1">
    <location>
        <begin position="87"/>
        <end position="105"/>
    </location>
</feature>
<keyword evidence="1" id="KW-0472">Membrane</keyword>
<dbReference type="Pfam" id="PF00534">
    <property type="entry name" value="Glycos_transf_1"/>
    <property type="match status" value="1"/>
</dbReference>
<dbReference type="EMBL" id="KY710738">
    <property type="protein sequence ID" value="AXZ00118.1"/>
    <property type="molecule type" value="Genomic_DNA"/>
</dbReference>
<feature type="domain" description="Glycosyl transferase family 1" evidence="2">
    <location>
        <begin position="188"/>
        <end position="361"/>
    </location>
</feature>
<dbReference type="Pfam" id="PF13439">
    <property type="entry name" value="Glyco_transf_4"/>
    <property type="match status" value="1"/>
</dbReference>
<proteinExistence type="predicted"/>
<feature type="domain" description="Glycosyltransferase subfamily 4-like N-terminal" evidence="3">
    <location>
        <begin position="17"/>
        <end position="182"/>
    </location>
</feature>
<dbReference type="PANTHER" id="PTHR12526">
    <property type="entry name" value="GLYCOSYLTRANSFERASE"/>
    <property type="match status" value="1"/>
</dbReference>
<dbReference type="RefSeq" id="WP_049203094.1">
    <property type="nucleotide sequence ID" value="NZ_CAXOHV010000014.1"/>
</dbReference>
<sequence>MNKKNILVTDLSTIVAGSQKVTFNIIDGLHDKGFNLHVLCRRKESDVKKFYSRYSKNYFILDNLIEVIFGTGSFSLKKLSFFKKLKISFLVFMLNIQVLLTAIINKTKIIYCYDPKGIIASALFTKILGFKIIWHLHGELNFGKKINTILCNLSTKIIVPSQYIHEKIKEYKDSTIIYNGFNFPPINKFSFEKPKDEELIRLIFIGTLTPQKGLHTIIQSLSKINSKNKYIINIIGDFISNDSNYKNYLNCLIEKLPDNISIIFHGWVNDPYPYIVKSDVLLFPSIKKGSIQYENSSITFSSSEALPTVIIEALAMNIPVIATNIAGTKEIITSPNYGTIIDDFLEINLDTVINNLLINKNINTKNIREKFYLETMLNKIEILF</sequence>
<dbReference type="InterPro" id="IPR028098">
    <property type="entry name" value="Glyco_trans_4-like_N"/>
</dbReference>
<evidence type="ECO:0000259" key="2">
    <source>
        <dbReference type="Pfam" id="PF00534"/>
    </source>
</evidence>
<evidence type="ECO:0000313" key="4">
    <source>
        <dbReference type="EMBL" id="AXZ00118.1"/>
    </source>
</evidence>
<keyword evidence="1" id="KW-1133">Transmembrane helix</keyword>
<dbReference type="AlphaFoldDB" id="A0A385JP89"/>
<protein>
    <submittedName>
        <fullName evidence="4">Gt5</fullName>
    </submittedName>
</protein>
<evidence type="ECO:0000259" key="3">
    <source>
        <dbReference type="Pfam" id="PF13439"/>
    </source>
</evidence>
<organism evidence="4">
    <name type="scientific">Proteus mirabilis</name>
    <dbReference type="NCBI Taxonomy" id="584"/>
    <lineage>
        <taxon>Bacteria</taxon>
        <taxon>Pseudomonadati</taxon>
        <taxon>Pseudomonadota</taxon>
        <taxon>Gammaproteobacteria</taxon>
        <taxon>Enterobacterales</taxon>
        <taxon>Morganellaceae</taxon>
        <taxon>Proteus</taxon>
    </lineage>
</organism>
<dbReference type="GO" id="GO:0016757">
    <property type="term" value="F:glycosyltransferase activity"/>
    <property type="evidence" value="ECO:0007669"/>
    <property type="project" value="InterPro"/>
</dbReference>
<keyword evidence="1" id="KW-0812">Transmembrane</keyword>
<accession>A0A385JP89</accession>
<dbReference type="InterPro" id="IPR001296">
    <property type="entry name" value="Glyco_trans_1"/>
</dbReference>
<dbReference type="SUPFAM" id="SSF53756">
    <property type="entry name" value="UDP-Glycosyltransferase/glycogen phosphorylase"/>
    <property type="match status" value="1"/>
</dbReference>
<dbReference type="GO" id="GO:1901135">
    <property type="term" value="P:carbohydrate derivative metabolic process"/>
    <property type="evidence" value="ECO:0007669"/>
    <property type="project" value="UniProtKB-ARBA"/>
</dbReference>
<name>A0A385JP89_PROMI</name>
<reference evidence="4" key="1">
    <citation type="journal article" date="2017" name="PLoS ONE">
        <title>Genetic diversity of the O antigens of Proteus species and the development of a suspension array for molecular serotyping.</title>
        <authorList>
            <person name="Yu X."/>
            <person name="Torzewska A."/>
            <person name="Zhang X."/>
            <person name="Yin Z."/>
            <person name="Drzewiecka D."/>
            <person name="Cao H."/>
            <person name="Liu B."/>
            <person name="Knirel Y.A."/>
            <person name="Rozalski A."/>
            <person name="Wang L."/>
        </authorList>
    </citation>
    <scope>NUCLEOTIDE SEQUENCE</scope>
    <source>
        <strain evidence="4">PrK 51/57</strain>
    </source>
</reference>
<dbReference type="Gene3D" id="3.40.50.2000">
    <property type="entry name" value="Glycogen Phosphorylase B"/>
    <property type="match status" value="2"/>
</dbReference>
<evidence type="ECO:0000256" key="1">
    <source>
        <dbReference type="SAM" id="Phobius"/>
    </source>
</evidence>